<protein>
    <submittedName>
        <fullName evidence="1">914_t:CDS:1</fullName>
    </submittedName>
</protein>
<dbReference type="Proteomes" id="UP000789706">
    <property type="component" value="Unassembled WGS sequence"/>
</dbReference>
<accession>A0A9N9CNC0</accession>
<evidence type="ECO:0000313" key="1">
    <source>
        <dbReference type="EMBL" id="CAG8608003.1"/>
    </source>
</evidence>
<evidence type="ECO:0000313" key="2">
    <source>
        <dbReference type="Proteomes" id="UP000789706"/>
    </source>
</evidence>
<dbReference type="EMBL" id="CAJVPK010002183">
    <property type="protein sequence ID" value="CAG8608003.1"/>
    <property type="molecule type" value="Genomic_DNA"/>
</dbReference>
<sequence length="61" mass="6969">VKLGISHKLQQQQQKISLLLAAASMGQQNNNKSNKRGRAEDVHWLYPSPSFSSHLFFLRHP</sequence>
<organism evidence="1 2">
    <name type="scientific">Diversispora eburnea</name>
    <dbReference type="NCBI Taxonomy" id="1213867"/>
    <lineage>
        <taxon>Eukaryota</taxon>
        <taxon>Fungi</taxon>
        <taxon>Fungi incertae sedis</taxon>
        <taxon>Mucoromycota</taxon>
        <taxon>Glomeromycotina</taxon>
        <taxon>Glomeromycetes</taxon>
        <taxon>Diversisporales</taxon>
        <taxon>Diversisporaceae</taxon>
        <taxon>Diversispora</taxon>
    </lineage>
</organism>
<dbReference type="AlphaFoldDB" id="A0A9N9CNC0"/>
<reference evidence="1" key="1">
    <citation type="submission" date="2021-06" db="EMBL/GenBank/DDBJ databases">
        <authorList>
            <person name="Kallberg Y."/>
            <person name="Tangrot J."/>
            <person name="Rosling A."/>
        </authorList>
    </citation>
    <scope>NUCLEOTIDE SEQUENCE</scope>
    <source>
        <strain evidence="1">AZ414A</strain>
    </source>
</reference>
<feature type="non-terminal residue" evidence="1">
    <location>
        <position position="1"/>
    </location>
</feature>
<name>A0A9N9CNC0_9GLOM</name>
<comment type="caution">
    <text evidence="1">The sequence shown here is derived from an EMBL/GenBank/DDBJ whole genome shotgun (WGS) entry which is preliminary data.</text>
</comment>
<keyword evidence="2" id="KW-1185">Reference proteome</keyword>
<proteinExistence type="predicted"/>
<gene>
    <name evidence="1" type="ORF">DEBURN_LOCUS9839</name>
</gene>